<gene>
    <name evidence="8" type="primary">nifE</name>
    <name evidence="8" type="ORF">ROR02_11610</name>
</gene>
<dbReference type="AlphaFoldDB" id="A0A512H6M1"/>
<comment type="pathway">
    <text evidence="2">Cofactor biosynthesis; Fe-Mo cofactor biosynthesis.</text>
</comment>
<evidence type="ECO:0000256" key="4">
    <source>
        <dbReference type="ARBA" id="ARBA00013280"/>
    </source>
</evidence>
<evidence type="ECO:0000256" key="2">
    <source>
        <dbReference type="ARBA" id="ARBA00005155"/>
    </source>
</evidence>
<evidence type="ECO:0000313" key="8">
    <source>
        <dbReference type="EMBL" id="GEO81030.1"/>
    </source>
</evidence>
<dbReference type="RefSeq" id="WP_147163071.1">
    <property type="nucleotide sequence ID" value="NZ_BJZO01000024.1"/>
</dbReference>
<evidence type="ECO:0000259" key="7">
    <source>
        <dbReference type="Pfam" id="PF00148"/>
    </source>
</evidence>
<reference evidence="8 9" key="1">
    <citation type="submission" date="2019-07" db="EMBL/GenBank/DDBJ databases">
        <title>Whole genome shotgun sequence of Rhodospirillum oryzae NBRC 107573.</title>
        <authorList>
            <person name="Hosoyama A."/>
            <person name="Uohara A."/>
            <person name="Ohji S."/>
            <person name="Ichikawa N."/>
        </authorList>
    </citation>
    <scope>NUCLEOTIDE SEQUENCE [LARGE SCALE GENOMIC DNA]</scope>
    <source>
        <strain evidence="8 9">NBRC 107573</strain>
    </source>
</reference>
<dbReference type="PANTHER" id="PTHR42956">
    <property type="entry name" value="NITROGENASE IRON-MOLYBDENUM COFACTOR BIOSYNTHESIS PROTEIN NIFE"/>
    <property type="match status" value="1"/>
</dbReference>
<proteinExistence type="inferred from homology"/>
<evidence type="ECO:0000256" key="6">
    <source>
        <dbReference type="SAM" id="MobiDB-lite"/>
    </source>
</evidence>
<name>A0A512H6M1_9PROT</name>
<dbReference type="Pfam" id="PF00148">
    <property type="entry name" value="Oxidored_nitro"/>
    <property type="match status" value="1"/>
</dbReference>
<dbReference type="GO" id="GO:0065003">
    <property type="term" value="P:protein-containing complex assembly"/>
    <property type="evidence" value="ECO:0007669"/>
    <property type="project" value="InterPro"/>
</dbReference>
<accession>A0A512H6M1</accession>
<dbReference type="EMBL" id="BJZO01000024">
    <property type="protein sequence ID" value="GEO81030.1"/>
    <property type="molecule type" value="Genomic_DNA"/>
</dbReference>
<dbReference type="Proteomes" id="UP000321567">
    <property type="component" value="Unassembled WGS sequence"/>
</dbReference>
<dbReference type="PROSITE" id="PS00090">
    <property type="entry name" value="NITROGENASE_1_2"/>
    <property type="match status" value="1"/>
</dbReference>
<keyword evidence="9" id="KW-1185">Reference proteome</keyword>
<dbReference type="GO" id="GO:0016163">
    <property type="term" value="F:nitrogenase activity"/>
    <property type="evidence" value="ECO:0007669"/>
    <property type="project" value="InterPro"/>
</dbReference>
<comment type="similarity">
    <text evidence="3">Belongs to the NifD/NifK/NifE/NifN family.</text>
</comment>
<evidence type="ECO:0000256" key="5">
    <source>
        <dbReference type="ARBA" id="ARBA00023231"/>
    </source>
</evidence>
<organism evidence="8 9">
    <name type="scientific">Pararhodospirillum oryzae</name>
    <dbReference type="NCBI Taxonomy" id="478448"/>
    <lineage>
        <taxon>Bacteria</taxon>
        <taxon>Pseudomonadati</taxon>
        <taxon>Pseudomonadota</taxon>
        <taxon>Alphaproteobacteria</taxon>
        <taxon>Rhodospirillales</taxon>
        <taxon>Rhodospirillaceae</taxon>
        <taxon>Pararhodospirillum</taxon>
    </lineage>
</organism>
<protein>
    <recommendedName>
        <fullName evidence="4">Nitrogenase iron-molybdenum cofactor biosynthesis protein NifE</fullName>
    </recommendedName>
</protein>
<feature type="region of interest" description="Disordered" evidence="6">
    <location>
        <begin position="12"/>
        <end position="33"/>
    </location>
</feature>
<dbReference type="UniPathway" id="UPA00782"/>
<dbReference type="Gene3D" id="3.40.50.1980">
    <property type="entry name" value="Nitrogenase molybdenum iron protein domain"/>
    <property type="match status" value="1"/>
</dbReference>
<comment type="caution">
    <text evidence="8">The sequence shown here is derived from an EMBL/GenBank/DDBJ whole genome shotgun (WGS) entry which is preliminary data.</text>
</comment>
<evidence type="ECO:0000313" key="9">
    <source>
        <dbReference type="Proteomes" id="UP000321567"/>
    </source>
</evidence>
<evidence type="ECO:0000256" key="1">
    <source>
        <dbReference type="ARBA" id="ARBA00003171"/>
    </source>
</evidence>
<dbReference type="InterPro" id="IPR005973">
    <property type="entry name" value="NifE"/>
</dbReference>
<dbReference type="Gene3D" id="3.40.50.12380">
    <property type="entry name" value="Nitrogenase MoFe cofactor biosynthesis protein NifE, C-terminal"/>
    <property type="match status" value="1"/>
</dbReference>
<sequence>MRPDEILALRDAPACPHNGKSKSGCARPQPGATQGGCSFDGARNALLPIADAAHIVHGRIGCTGSSWDNRGSRSSGADLFRRGMTTDLSDMDIVLGRGEKRLFQAIRQAVETYRPPAVFVYATCVTAMTGDDIEAVAQAASARFGVPVIPVDCAGFYGNKNLGNRIAGEVISRAVIGTREPDPVPEAARRPGERVHDVALIGEWNVGGEFWAVAPLFDELGLRLLCTFSGDARFREVQTLHRARAAMVVCSKAMLPVADRLRQEWGVPFFEGSFYGVRDTSQALRDFARLLDDPDLTDRVEALIAREEARVARTLEPLRARLAGRRVMIFSGGYKSWSLVSAMQDLGMIVVATGTEKSTEGDKERIRTLLGDGARLIDNNDQQVLIAAYHELKADIMIAGDRYIHSTLKSGLPFLDVDHVRRIGYAGYDGMIELARTLERTVSSPIWAQVRRPLPAPGRRAGPAREGEGVQ</sequence>
<dbReference type="InterPro" id="IPR000318">
    <property type="entry name" value="Nase_comp1_CS"/>
</dbReference>
<comment type="function">
    <text evidence="1">This protein may play a role in the biosynthesis of the prosthetic group of nitrogenase (FeMo cofactor).</text>
</comment>
<dbReference type="PANTHER" id="PTHR42956:SF1">
    <property type="entry name" value="NITROGENASE IRON-MOLYBDENUM COFACTOR BIOSYNTHESIS PROTEIN NIFE"/>
    <property type="match status" value="1"/>
</dbReference>
<feature type="domain" description="Nitrogenase/oxidoreductase component 1" evidence="7">
    <location>
        <begin position="37"/>
        <end position="441"/>
    </location>
</feature>
<evidence type="ECO:0000256" key="3">
    <source>
        <dbReference type="ARBA" id="ARBA00011002"/>
    </source>
</evidence>
<dbReference type="InterPro" id="IPR000510">
    <property type="entry name" value="Nase/OxRdtase_comp1"/>
</dbReference>
<keyword evidence="5" id="KW-0535">Nitrogen fixation</keyword>
<dbReference type="NCBIfam" id="TIGR01283">
    <property type="entry name" value="nifE"/>
    <property type="match status" value="1"/>
</dbReference>
<dbReference type="OrthoDB" id="9762718at2"/>
<dbReference type="InterPro" id="IPR049939">
    <property type="entry name" value="NifE-like"/>
</dbReference>
<dbReference type="SUPFAM" id="SSF53807">
    <property type="entry name" value="Helical backbone' metal receptor"/>
    <property type="match status" value="1"/>
</dbReference>